<reference evidence="3" key="1">
    <citation type="submission" date="2022-07" db="EMBL/GenBank/DDBJ databases">
        <title>The genome of Lyophyllum shimeji provides insight into the initial evolution of ectomycorrhizal fungal genome.</title>
        <authorList>
            <person name="Kobayashi Y."/>
            <person name="Shibata T."/>
            <person name="Hirakawa H."/>
            <person name="Shigenobu S."/>
            <person name="Nishiyama T."/>
            <person name="Yamada A."/>
            <person name="Hasebe M."/>
            <person name="Kawaguchi M."/>
        </authorList>
    </citation>
    <scope>NUCLEOTIDE SEQUENCE</scope>
    <source>
        <strain evidence="3">AT787</strain>
    </source>
</reference>
<evidence type="ECO:0000313" key="3">
    <source>
        <dbReference type="EMBL" id="GLB41877.1"/>
    </source>
</evidence>
<dbReference type="InterPro" id="IPR050300">
    <property type="entry name" value="GDXG_lipolytic_enzyme"/>
</dbReference>
<accession>A0A9P3UR45</accession>
<protein>
    <submittedName>
        <fullName evidence="3">Carboxylesterase family protein</fullName>
    </submittedName>
</protein>
<gene>
    <name evidence="3" type="ORF">LshimejAT787_1004770</name>
</gene>
<keyword evidence="1" id="KW-0378">Hydrolase</keyword>
<organism evidence="3 4">
    <name type="scientific">Lyophyllum shimeji</name>
    <name type="common">Hon-shimeji</name>
    <name type="synonym">Tricholoma shimeji</name>
    <dbReference type="NCBI Taxonomy" id="47721"/>
    <lineage>
        <taxon>Eukaryota</taxon>
        <taxon>Fungi</taxon>
        <taxon>Dikarya</taxon>
        <taxon>Basidiomycota</taxon>
        <taxon>Agaricomycotina</taxon>
        <taxon>Agaricomycetes</taxon>
        <taxon>Agaricomycetidae</taxon>
        <taxon>Agaricales</taxon>
        <taxon>Tricholomatineae</taxon>
        <taxon>Lyophyllaceae</taxon>
        <taxon>Lyophyllum</taxon>
    </lineage>
</organism>
<evidence type="ECO:0000313" key="4">
    <source>
        <dbReference type="Proteomes" id="UP001063166"/>
    </source>
</evidence>
<dbReference type="PANTHER" id="PTHR48081">
    <property type="entry name" value="AB HYDROLASE SUPERFAMILY PROTEIN C4A8.06C"/>
    <property type="match status" value="1"/>
</dbReference>
<dbReference type="OrthoDB" id="433474at2759"/>
<dbReference type="InterPro" id="IPR029058">
    <property type="entry name" value="AB_hydrolase_fold"/>
</dbReference>
<feature type="domain" description="BD-FAE-like" evidence="2">
    <location>
        <begin position="52"/>
        <end position="163"/>
    </location>
</feature>
<dbReference type="EMBL" id="BRPK01000010">
    <property type="protein sequence ID" value="GLB41877.1"/>
    <property type="molecule type" value="Genomic_DNA"/>
</dbReference>
<dbReference type="Gene3D" id="3.40.50.1820">
    <property type="entry name" value="alpha/beta hydrolase"/>
    <property type="match status" value="1"/>
</dbReference>
<name>A0A9P3UR45_LYOSH</name>
<comment type="caution">
    <text evidence="3">The sequence shown here is derived from an EMBL/GenBank/DDBJ whole genome shotgun (WGS) entry which is preliminary data.</text>
</comment>
<evidence type="ECO:0000256" key="1">
    <source>
        <dbReference type="ARBA" id="ARBA00022801"/>
    </source>
</evidence>
<dbReference type="InterPro" id="IPR049492">
    <property type="entry name" value="BD-FAE-like_dom"/>
</dbReference>
<dbReference type="Pfam" id="PF20434">
    <property type="entry name" value="BD-FAE"/>
    <property type="match status" value="1"/>
</dbReference>
<evidence type="ECO:0000259" key="2">
    <source>
        <dbReference type="Pfam" id="PF20434"/>
    </source>
</evidence>
<keyword evidence="4" id="KW-1185">Reference proteome</keyword>
<dbReference type="SUPFAM" id="SSF53474">
    <property type="entry name" value="alpha/beta-Hydrolases"/>
    <property type="match status" value="1"/>
</dbReference>
<dbReference type="AlphaFoldDB" id="A0A9P3UR45"/>
<dbReference type="GO" id="GO:0016787">
    <property type="term" value="F:hydrolase activity"/>
    <property type="evidence" value="ECO:0007669"/>
    <property type="project" value="UniProtKB-KW"/>
</dbReference>
<dbReference type="Proteomes" id="UP001063166">
    <property type="component" value="Unassembled WGS sequence"/>
</dbReference>
<proteinExistence type="predicted"/>
<sequence length="307" mass="33641">METIAKFTSNEIPGIRRPTFDAFLPFLEEKRAQIQGIPRKAFKYGPTDRHHLDVYYPIGAPHASGKTPILFWVYGGGFTTGARRMAAPMDLGYACVGAFFARRGFLVIIPDYRLFPDAVFPGAVEDVRAAILWTIDNPAHLTTPSSPHPDTEQIFVMGHSAGATHVISALLLPSTPHEWRARIAGAILCAGAHHFDALDPEHETQAVVEQLYGGKKGVKENEPMGLLRRADDATVAALPRMVLVVAENEPQWLHKASDDFAVALEARTGEKPSKIVARGHNHISVNWALSTGQGETWAEDVIAWINA</sequence>